<accession>A0AAP0M6G4</accession>
<evidence type="ECO:0000256" key="1">
    <source>
        <dbReference type="SAM" id="MobiDB-lite"/>
    </source>
</evidence>
<dbReference type="AlphaFoldDB" id="A0AAP0M6G4"/>
<gene>
    <name evidence="2" type="ORF">WN944_014873</name>
</gene>
<comment type="caution">
    <text evidence="2">The sequence shown here is derived from an EMBL/GenBank/DDBJ whole genome shotgun (WGS) entry which is preliminary data.</text>
</comment>
<organism evidence="2 3">
    <name type="scientific">Citrus x changshan-huyou</name>
    <dbReference type="NCBI Taxonomy" id="2935761"/>
    <lineage>
        <taxon>Eukaryota</taxon>
        <taxon>Viridiplantae</taxon>
        <taxon>Streptophyta</taxon>
        <taxon>Embryophyta</taxon>
        <taxon>Tracheophyta</taxon>
        <taxon>Spermatophyta</taxon>
        <taxon>Magnoliopsida</taxon>
        <taxon>eudicotyledons</taxon>
        <taxon>Gunneridae</taxon>
        <taxon>Pentapetalae</taxon>
        <taxon>rosids</taxon>
        <taxon>malvids</taxon>
        <taxon>Sapindales</taxon>
        <taxon>Rutaceae</taxon>
        <taxon>Aurantioideae</taxon>
        <taxon>Citrus</taxon>
    </lineage>
</organism>
<keyword evidence="3" id="KW-1185">Reference proteome</keyword>
<feature type="region of interest" description="Disordered" evidence="1">
    <location>
        <begin position="111"/>
        <end position="153"/>
    </location>
</feature>
<name>A0AAP0M6G4_9ROSI</name>
<dbReference type="Proteomes" id="UP001428341">
    <property type="component" value="Unassembled WGS sequence"/>
</dbReference>
<sequence length="153" mass="16070">MVSEAAFIRGSQVLGIIPRVLKPLGSSSDSSTGEELVVSGDLATLEALMTLASWAHLHIHQKPIVIGGHRSLDIGVYFIKADAGEFSSLMFNGTQANALIVLTGQATVNEPFNNHKRPSPGNSSCNEGPSKRVMEARNASADMASSAPVVKVS</sequence>
<evidence type="ECO:0000313" key="2">
    <source>
        <dbReference type="EMBL" id="KAK9199681.1"/>
    </source>
</evidence>
<dbReference type="EMBL" id="JBCGBO010000005">
    <property type="protein sequence ID" value="KAK9199681.1"/>
    <property type="molecule type" value="Genomic_DNA"/>
</dbReference>
<evidence type="ECO:0000313" key="3">
    <source>
        <dbReference type="Proteomes" id="UP001428341"/>
    </source>
</evidence>
<proteinExistence type="predicted"/>
<reference evidence="2 3" key="1">
    <citation type="submission" date="2024-05" db="EMBL/GenBank/DDBJ databases">
        <title>Haplotype-resolved chromosome-level genome assembly of Huyou (Citrus changshanensis).</title>
        <authorList>
            <person name="Miao C."/>
            <person name="Chen W."/>
            <person name="Wu Y."/>
            <person name="Wang L."/>
            <person name="Zhao S."/>
            <person name="Grierson D."/>
            <person name="Xu C."/>
            <person name="Chen K."/>
        </authorList>
    </citation>
    <scope>NUCLEOTIDE SEQUENCE [LARGE SCALE GENOMIC DNA]</scope>
    <source>
        <strain evidence="2">01-14</strain>
        <tissue evidence="2">Leaf</tissue>
    </source>
</reference>
<protein>
    <submittedName>
        <fullName evidence="2">Uncharacterized protein</fullName>
    </submittedName>
</protein>